<accession>A0A507ENE7</accession>
<organism evidence="2 3">
    <name type="scientific">Chytriomyces confervae</name>
    <dbReference type="NCBI Taxonomy" id="246404"/>
    <lineage>
        <taxon>Eukaryota</taxon>
        <taxon>Fungi</taxon>
        <taxon>Fungi incertae sedis</taxon>
        <taxon>Chytridiomycota</taxon>
        <taxon>Chytridiomycota incertae sedis</taxon>
        <taxon>Chytridiomycetes</taxon>
        <taxon>Chytridiales</taxon>
        <taxon>Chytriomycetaceae</taxon>
        <taxon>Chytriomyces</taxon>
    </lineage>
</organism>
<evidence type="ECO:0000313" key="2">
    <source>
        <dbReference type="EMBL" id="TPX65342.1"/>
    </source>
</evidence>
<dbReference type="EMBL" id="QEAP01000496">
    <property type="protein sequence ID" value="TPX65342.1"/>
    <property type="molecule type" value="Genomic_DNA"/>
</dbReference>
<name>A0A507ENE7_9FUNG</name>
<reference evidence="2 3" key="1">
    <citation type="journal article" date="2019" name="Sci. Rep.">
        <title>Comparative genomics of chytrid fungi reveal insights into the obligate biotrophic and pathogenic lifestyle of Synchytrium endobioticum.</title>
        <authorList>
            <person name="van de Vossenberg B.T.L.H."/>
            <person name="Warris S."/>
            <person name="Nguyen H.D.T."/>
            <person name="van Gent-Pelzer M.P.E."/>
            <person name="Joly D.L."/>
            <person name="van de Geest H.C."/>
            <person name="Bonants P.J.M."/>
            <person name="Smith D.S."/>
            <person name="Levesque C.A."/>
            <person name="van der Lee T.A.J."/>
        </authorList>
    </citation>
    <scope>NUCLEOTIDE SEQUENCE [LARGE SCALE GENOMIC DNA]</scope>
    <source>
        <strain evidence="2 3">CBS 675.73</strain>
    </source>
</reference>
<sequence>MLGRDLSFMIQDPGSPKANAKRTRAFLEQEDEHDDNDTDAQTRLLHGCSLASIHSLRDRDDVMTAARLISLERIRNVLYIDCNEEELVAPPTPRMNASFFSHPSADVSQMDTTKEPSKITTSIQSCMTPIVLPTRLYHLMDHLARHAFSRQTYIPPNAKIFSSVRHFGSQLNARCQEISERMERVGCSKALGEVDVRKESVEIATLVLDCFKSREHPILRPKFHSALKGILALNNTTGTRLPGASTPVPSDSIVKLLRSVLILMDSESRQILHYTLEFIRKICDCSKPAANPTATARDMSAVFGPVFTGKEASANSIAWSQPLCELFIYAHGIALNEMSFAPTATVCITSTGAQRVIAFKSPTSLLWKVPVALHEAIMERVNALRTPSRRSLMSTPTNRARMLVGSSGARGMAGDASSRRLLFPPARMLPDSAAQGSPTKKFSFMSGANAGGRLYHSGNPLPASDAFPVFAFSSNHAGSPSVQGGSQTAALFLPSAHAVASTDRNAFAKRLKIE</sequence>
<dbReference type="Gene3D" id="1.10.555.10">
    <property type="entry name" value="Rho GTPase activation protein"/>
    <property type="match status" value="1"/>
</dbReference>
<dbReference type="Proteomes" id="UP000320333">
    <property type="component" value="Unassembled WGS sequence"/>
</dbReference>
<protein>
    <submittedName>
        <fullName evidence="2">Uncharacterized protein</fullName>
    </submittedName>
</protein>
<dbReference type="AlphaFoldDB" id="A0A507ENE7"/>
<feature type="region of interest" description="Disordered" evidence="1">
    <location>
        <begin position="1"/>
        <end position="24"/>
    </location>
</feature>
<dbReference type="SUPFAM" id="SSF48350">
    <property type="entry name" value="GTPase activation domain, GAP"/>
    <property type="match status" value="1"/>
</dbReference>
<comment type="caution">
    <text evidence="2">The sequence shown here is derived from an EMBL/GenBank/DDBJ whole genome shotgun (WGS) entry which is preliminary data.</text>
</comment>
<evidence type="ECO:0000256" key="1">
    <source>
        <dbReference type="SAM" id="MobiDB-lite"/>
    </source>
</evidence>
<proteinExistence type="predicted"/>
<dbReference type="OrthoDB" id="2104447at2759"/>
<evidence type="ECO:0000313" key="3">
    <source>
        <dbReference type="Proteomes" id="UP000320333"/>
    </source>
</evidence>
<dbReference type="InterPro" id="IPR008936">
    <property type="entry name" value="Rho_GTPase_activation_prot"/>
</dbReference>
<keyword evidence="3" id="KW-1185">Reference proteome</keyword>
<gene>
    <name evidence="2" type="ORF">CcCBS67573_g08158</name>
</gene>